<dbReference type="GO" id="GO:0003723">
    <property type="term" value="F:RNA binding"/>
    <property type="evidence" value="ECO:0007669"/>
    <property type="project" value="UniProtKB-KW"/>
</dbReference>
<dbReference type="Pfam" id="PF25597">
    <property type="entry name" value="SH3_retrovirus"/>
    <property type="match status" value="1"/>
</dbReference>
<organism evidence="4 5">
    <name type="scientific">Austropuccinia psidii MF-1</name>
    <dbReference type="NCBI Taxonomy" id="1389203"/>
    <lineage>
        <taxon>Eukaryota</taxon>
        <taxon>Fungi</taxon>
        <taxon>Dikarya</taxon>
        <taxon>Basidiomycota</taxon>
        <taxon>Pucciniomycotina</taxon>
        <taxon>Pucciniomycetes</taxon>
        <taxon>Pucciniales</taxon>
        <taxon>Sphaerophragmiaceae</taxon>
        <taxon>Austropuccinia</taxon>
    </lineage>
</organism>
<reference evidence="4" key="1">
    <citation type="submission" date="2021-03" db="EMBL/GenBank/DDBJ databases">
        <title>Draft genome sequence of rust myrtle Austropuccinia psidii MF-1, a brazilian biotype.</title>
        <authorList>
            <person name="Quecine M.C."/>
            <person name="Pachon D.M.R."/>
            <person name="Bonatelli M.L."/>
            <person name="Correr F.H."/>
            <person name="Franceschini L.M."/>
            <person name="Leite T.F."/>
            <person name="Margarido G.R.A."/>
            <person name="Almeida C.A."/>
            <person name="Ferrarezi J.A."/>
            <person name="Labate C.A."/>
        </authorList>
    </citation>
    <scope>NUCLEOTIDE SEQUENCE</scope>
    <source>
        <strain evidence="4">MF-1</strain>
    </source>
</reference>
<dbReference type="SUPFAM" id="SSF53098">
    <property type="entry name" value="Ribonuclease H-like"/>
    <property type="match status" value="1"/>
</dbReference>
<feature type="compositionally biased region" description="Polar residues" evidence="2">
    <location>
        <begin position="242"/>
        <end position="254"/>
    </location>
</feature>
<dbReference type="InterPro" id="IPR001584">
    <property type="entry name" value="Integrase_cat-core"/>
</dbReference>
<dbReference type="EMBL" id="AVOT02022588">
    <property type="protein sequence ID" value="MBW0512086.1"/>
    <property type="molecule type" value="Genomic_DNA"/>
</dbReference>
<dbReference type="GO" id="GO:0005634">
    <property type="term" value="C:nucleus"/>
    <property type="evidence" value="ECO:0007669"/>
    <property type="project" value="UniProtKB-ARBA"/>
</dbReference>
<feature type="domain" description="Integrase catalytic" evidence="3">
    <location>
        <begin position="495"/>
        <end position="660"/>
    </location>
</feature>
<dbReference type="InterPro" id="IPR012337">
    <property type="entry name" value="RNaseH-like_sf"/>
</dbReference>
<dbReference type="Gene3D" id="3.30.420.10">
    <property type="entry name" value="Ribonuclease H-like superfamily/Ribonuclease H"/>
    <property type="match status" value="1"/>
</dbReference>
<feature type="compositionally biased region" description="Basic residues" evidence="2">
    <location>
        <begin position="230"/>
        <end position="241"/>
    </location>
</feature>
<proteinExistence type="predicted"/>
<dbReference type="InterPro" id="IPR043502">
    <property type="entry name" value="DNA/RNA_pol_sf"/>
</dbReference>
<protein>
    <recommendedName>
        <fullName evidence="3">Integrase catalytic domain-containing protein</fullName>
    </recommendedName>
</protein>
<keyword evidence="5" id="KW-1185">Reference proteome</keyword>
<dbReference type="OrthoDB" id="2506833at2759"/>
<dbReference type="CDD" id="cd09272">
    <property type="entry name" value="RNase_HI_RT_Ty1"/>
    <property type="match status" value="1"/>
</dbReference>
<accession>A0A9Q3DX49</accession>
<dbReference type="InterPro" id="IPR057670">
    <property type="entry name" value="SH3_retrovirus"/>
</dbReference>
<dbReference type="Pfam" id="PF00665">
    <property type="entry name" value="rve"/>
    <property type="match status" value="1"/>
</dbReference>
<dbReference type="Proteomes" id="UP000765509">
    <property type="component" value="Unassembled WGS sequence"/>
</dbReference>
<evidence type="ECO:0000313" key="4">
    <source>
        <dbReference type="EMBL" id="MBW0512086.1"/>
    </source>
</evidence>
<dbReference type="PANTHER" id="PTHR11439">
    <property type="entry name" value="GAG-POL-RELATED RETROTRANSPOSON"/>
    <property type="match status" value="1"/>
</dbReference>
<dbReference type="GO" id="GO:0015074">
    <property type="term" value="P:DNA integration"/>
    <property type="evidence" value="ECO:0007669"/>
    <property type="project" value="InterPro"/>
</dbReference>
<name>A0A9Q3DX49_9BASI</name>
<evidence type="ECO:0000313" key="5">
    <source>
        <dbReference type="Proteomes" id="UP000765509"/>
    </source>
</evidence>
<dbReference type="SUPFAM" id="SSF56672">
    <property type="entry name" value="DNA/RNA polymerases"/>
    <property type="match status" value="1"/>
</dbReference>
<dbReference type="Pfam" id="PF07727">
    <property type="entry name" value="RVT_2"/>
    <property type="match status" value="1"/>
</dbReference>
<feature type="region of interest" description="Disordered" evidence="2">
    <location>
        <begin position="775"/>
        <end position="816"/>
    </location>
</feature>
<evidence type="ECO:0000256" key="1">
    <source>
        <dbReference type="ARBA" id="ARBA00022884"/>
    </source>
</evidence>
<dbReference type="PROSITE" id="PS50994">
    <property type="entry name" value="INTEGRASE"/>
    <property type="match status" value="1"/>
</dbReference>
<comment type="caution">
    <text evidence="4">The sequence shown here is derived from an EMBL/GenBank/DDBJ whole genome shotgun (WGS) entry which is preliminary data.</text>
</comment>
<dbReference type="PANTHER" id="PTHR11439:SF463">
    <property type="entry name" value="REVERSE TRANSCRIPTASE TY1_COPIA-TYPE DOMAIN-CONTAINING PROTEIN"/>
    <property type="match status" value="1"/>
</dbReference>
<feature type="compositionally biased region" description="Polar residues" evidence="2">
    <location>
        <begin position="214"/>
        <end position="227"/>
    </location>
</feature>
<dbReference type="InterPro" id="IPR036397">
    <property type="entry name" value="RNaseH_sf"/>
</dbReference>
<feature type="region of interest" description="Disordered" evidence="2">
    <location>
        <begin position="214"/>
        <end position="258"/>
    </location>
</feature>
<sequence length="1388" mass="158101">MASSSNPKVITAIQDKPTIESYDDGSSKMRVKMLNGENWMQWFEQLTFLFTYKGYDDLLNEEWVKRNKTLPEYKVKNVFAMSTLYNTVHEDLQPLFYDKKDFAEAIRTLSEACGQTSVISLCNSLFEMDTTYDPGTLLKAHVLRFQKKYTTFKCLVANTTKLVNITEDAAAGFLLRSLKHDDSLTSLVQNLYDIEPFNIQTVVKRLLSEHMRRNSGNNDTVLNISSSKNQKTKFQQRRKQQPNKQTLSGATPTRMNKEDEIDKRFKQMESNIQLLLKLHNRDSMNQADEGSSLSSTDDDVDGESGFYVGEGINQLANNKSNQAFILDTGASTTTISNFELLIDPKPSKMSVKTFSGSASITHTGKLNLNGTIIQPVFYAPNGNTNLISLSQLEDQGIRVFHKNQKLILKSGDRIVMEFPRKGKLYISSIKPSINHVEISSKKDWHILLGHPSDEYLKKFLKYNNMPSLDTEYATKCEICTQCKLKRAPHKNPIPAGQRPFEKIHFDLLEIKPYAKNSARYVLVIIDDFSRFNRIMFLSNKYHAKTNLISFIREIKNKTGNYPSYLHSDRGGEFSSTKFVTECGKLGICFERGPANSPQSNGIAERFNQTLLIKIRCLLAQCNLPINFWDEAASHASTIINLLPSRALNWKSPVSILKTHDMLIEPIRTIDSLIPFGIKVFVHQQNKPKPLPPCKPLLYLGYEKYSDAMRFFDPTSRKIVVSRDFSITQLTFEYGSKKALKKDPITLPTSDFSPLQYKPLDSIIIEPLFTSTTTALDRPNTSIAAPSPLRPPATVEPDKDHSHLPTQPDQRDKTKKGYTYVPHYSTAPRNIESKISTTNIMTRTKRNQQKNQDTTHLIDNSETEEEAVMLNETITISEALSNKKELQHWKSAMEEEFKSLTTKNTGTLVPPPKDEKIIGGMWRLVKKKNEYGETTRYKARWVCFGNHQEHMIHYFDTYSSVARNESLKILLSMAINRDMHIFQFDVETAFLYGVIDAPVYVSQVSNFEIPGKESWVWKLNKSLYGTKQAPRQWHSHLSSTLNNIGMYSCDSDESLFFNKEKTIYIHMHVDDGLVIGDSKEGIEMMLKKLSQTYKLKINERPNQHLGYTFEWNNESLTMHQEDFCKKILDEFNMTNSNPIKTPTPMNIRHVLEAESPSIEPSYVQKAIGMLSYLALHTRPDIAFTVNLLSQHVNKPTSAVWQLIKHVLRYLKGTSGMGIKYTKDNTQIADLIGWADADYANSTITRKSTSGYVITLFGNPVSWSTKKQSIVAQSKTEAEFVAVNKCAKQVRWMSNLLNSVGIDIRTPVLLNDNAGAVFIAQEAKLNSNSKHIEIRFQYVRDLIKKKLMKIAHISTQLMIADILTKPLATTKLSEQRKMLKMIDTVHIKGG</sequence>
<dbReference type="InterPro" id="IPR013103">
    <property type="entry name" value="RVT_2"/>
</dbReference>
<keyword evidence="1" id="KW-0694">RNA-binding</keyword>
<evidence type="ECO:0000256" key="2">
    <source>
        <dbReference type="SAM" id="MobiDB-lite"/>
    </source>
</evidence>
<gene>
    <name evidence="4" type="ORF">O181_051801</name>
</gene>
<evidence type="ECO:0000259" key="3">
    <source>
        <dbReference type="PROSITE" id="PS50994"/>
    </source>
</evidence>